<dbReference type="RefSeq" id="WP_196206075.1">
    <property type="nucleotide sequence ID" value="NZ_JADPUN010000361.1"/>
</dbReference>
<gene>
    <name evidence="2" type="ORF">I0C86_37560</name>
</gene>
<evidence type="ECO:0000256" key="1">
    <source>
        <dbReference type="SAM" id="Phobius"/>
    </source>
</evidence>
<dbReference type="EMBL" id="JADPUN010000361">
    <property type="protein sequence ID" value="MBF9134597.1"/>
    <property type="molecule type" value="Genomic_DNA"/>
</dbReference>
<organism evidence="2 3">
    <name type="scientific">Plantactinospora alkalitolerans</name>
    <dbReference type="NCBI Taxonomy" id="2789879"/>
    <lineage>
        <taxon>Bacteria</taxon>
        <taxon>Bacillati</taxon>
        <taxon>Actinomycetota</taxon>
        <taxon>Actinomycetes</taxon>
        <taxon>Micromonosporales</taxon>
        <taxon>Micromonosporaceae</taxon>
        <taxon>Plantactinospora</taxon>
    </lineage>
</organism>
<name>A0ABS0H7Z4_9ACTN</name>
<keyword evidence="3" id="KW-1185">Reference proteome</keyword>
<accession>A0ABS0H7Z4</accession>
<sequence>MIDLLASGLPLGASDLLADKKSPASGTFHAVGAAIFVAVAIFLIYVQLKRRR</sequence>
<keyword evidence="1" id="KW-0812">Transmembrane</keyword>
<feature type="transmembrane region" description="Helical" evidence="1">
    <location>
        <begin position="28"/>
        <end position="48"/>
    </location>
</feature>
<keyword evidence="1" id="KW-0472">Membrane</keyword>
<evidence type="ECO:0000313" key="3">
    <source>
        <dbReference type="Proteomes" id="UP000638560"/>
    </source>
</evidence>
<reference evidence="2 3" key="1">
    <citation type="submission" date="2020-11" db="EMBL/GenBank/DDBJ databases">
        <title>A novel isolate from a Black sea contaminated sediment with potential to produce alkanes: Plantactinospora alkalitolerans sp. nov.</title>
        <authorList>
            <person name="Carro L."/>
            <person name="Veyisoglu A."/>
            <person name="Guven K."/>
            <person name="Schumann P."/>
            <person name="Klenk H.-P."/>
            <person name="Sahin N."/>
        </authorList>
    </citation>
    <scope>NUCLEOTIDE SEQUENCE [LARGE SCALE GENOMIC DNA]</scope>
    <source>
        <strain evidence="2 3">S1510</strain>
    </source>
</reference>
<protein>
    <submittedName>
        <fullName evidence="2">Uncharacterized protein</fullName>
    </submittedName>
</protein>
<proteinExistence type="predicted"/>
<keyword evidence="1" id="KW-1133">Transmembrane helix</keyword>
<comment type="caution">
    <text evidence="2">The sequence shown here is derived from an EMBL/GenBank/DDBJ whole genome shotgun (WGS) entry which is preliminary data.</text>
</comment>
<dbReference type="Proteomes" id="UP000638560">
    <property type="component" value="Unassembled WGS sequence"/>
</dbReference>
<evidence type="ECO:0000313" key="2">
    <source>
        <dbReference type="EMBL" id="MBF9134597.1"/>
    </source>
</evidence>